<sequence length="290" mass="30867">MSEKMNLSQNSANYPNQSQEEPGLQSLMSPVPDDGATSYIGHERLKYKKAIITGGDSGIGRAVAIAYAHEGADVVLNYLPEEESDAQEVKGVIQSLGREVKLVPGDLKDEAFSKRLVEEAVSFFGDPNILVLAAGKQQAEVDIASLSTQQMQDTYATNVFSLVWLIKAALPHLGPNSSIITTNSIQADQPSPFLVDYAGTKAAIKNMTFSLSKQLASRGIRVNSVAPGPIWTPLQIAGGQLQENIPSFGKNTLLGRAGEPAELAGAYVFLASDEASYITGESINVNGGVR</sequence>
<protein>
    <submittedName>
        <fullName evidence="4">SDR family oxidoreductase</fullName>
    </submittedName>
</protein>
<accession>A0ABT7S1U2</accession>
<keyword evidence="2" id="KW-0560">Oxidoreductase</keyword>
<evidence type="ECO:0000313" key="5">
    <source>
        <dbReference type="Proteomes" id="UP001242903"/>
    </source>
</evidence>
<dbReference type="Gene3D" id="3.40.50.720">
    <property type="entry name" value="NAD(P)-binding Rossmann-like Domain"/>
    <property type="match status" value="1"/>
</dbReference>
<organism evidence="4 5">
    <name type="scientific">Leuconostoc falkenbergense</name>
    <dbReference type="NCBI Taxonomy" id="2766470"/>
    <lineage>
        <taxon>Bacteria</taxon>
        <taxon>Bacillati</taxon>
        <taxon>Bacillota</taxon>
        <taxon>Bacilli</taxon>
        <taxon>Lactobacillales</taxon>
        <taxon>Lactobacillaceae</taxon>
        <taxon>Leuconostoc</taxon>
    </lineage>
</organism>
<dbReference type="PANTHER" id="PTHR48107">
    <property type="entry name" value="NADPH-DEPENDENT ALDEHYDE REDUCTASE-LIKE PROTEIN, CHLOROPLASTIC-RELATED"/>
    <property type="match status" value="1"/>
</dbReference>
<feature type="compositionally biased region" description="Polar residues" evidence="3">
    <location>
        <begin position="1"/>
        <end position="20"/>
    </location>
</feature>
<dbReference type="InterPro" id="IPR036291">
    <property type="entry name" value="NAD(P)-bd_dom_sf"/>
</dbReference>
<proteinExistence type="inferred from homology"/>
<comment type="similarity">
    <text evidence="1">Belongs to the short-chain dehydrogenases/reductases (SDR) family.</text>
</comment>
<dbReference type="Pfam" id="PF13561">
    <property type="entry name" value="adh_short_C2"/>
    <property type="match status" value="1"/>
</dbReference>
<dbReference type="PROSITE" id="PS00061">
    <property type="entry name" value="ADH_SHORT"/>
    <property type="match status" value="1"/>
</dbReference>
<dbReference type="EMBL" id="JAUCAQ010000038">
    <property type="protein sequence ID" value="MDM7647520.1"/>
    <property type="molecule type" value="Genomic_DNA"/>
</dbReference>
<name>A0ABT7S1U2_9LACO</name>
<dbReference type="Proteomes" id="UP001242903">
    <property type="component" value="Unassembled WGS sequence"/>
</dbReference>
<evidence type="ECO:0000256" key="3">
    <source>
        <dbReference type="SAM" id="MobiDB-lite"/>
    </source>
</evidence>
<dbReference type="InterPro" id="IPR002347">
    <property type="entry name" value="SDR_fam"/>
</dbReference>
<dbReference type="PRINTS" id="PR00081">
    <property type="entry name" value="GDHRDH"/>
</dbReference>
<keyword evidence="5" id="KW-1185">Reference proteome</keyword>
<feature type="region of interest" description="Disordered" evidence="3">
    <location>
        <begin position="1"/>
        <end position="35"/>
    </location>
</feature>
<evidence type="ECO:0000313" key="4">
    <source>
        <dbReference type="EMBL" id="MDM7647520.1"/>
    </source>
</evidence>
<reference evidence="4 5" key="1">
    <citation type="submission" date="2023-06" db="EMBL/GenBank/DDBJ databases">
        <title>Draft Genome Sequences of lactic acid bacteria strains isolated from fermented milk products.</title>
        <authorList>
            <person name="Elcheninov A.G."/>
            <person name="Klyukina A."/>
            <person name="Zayulina K.S."/>
            <person name="Gavirova L.A."/>
            <person name="Shcherbakova P.A."/>
            <person name="Shestakov A.I."/>
            <person name="Kublanov I.V."/>
            <person name="Kochetkova T.V."/>
        </authorList>
    </citation>
    <scope>NUCLEOTIDE SEQUENCE [LARGE SCALE GENOMIC DNA]</scope>
    <source>
        <strain evidence="4 5">TOM.81</strain>
    </source>
</reference>
<evidence type="ECO:0000256" key="1">
    <source>
        <dbReference type="ARBA" id="ARBA00006484"/>
    </source>
</evidence>
<comment type="caution">
    <text evidence="4">The sequence shown here is derived from an EMBL/GenBank/DDBJ whole genome shotgun (WGS) entry which is preliminary data.</text>
</comment>
<dbReference type="SUPFAM" id="SSF51735">
    <property type="entry name" value="NAD(P)-binding Rossmann-fold domains"/>
    <property type="match status" value="1"/>
</dbReference>
<gene>
    <name evidence="4" type="ORF">QUE93_10935</name>
</gene>
<dbReference type="PANTHER" id="PTHR48107:SF16">
    <property type="entry name" value="NADPH-DEPENDENT ALDEHYDE REDUCTASE 1, CHLOROPLASTIC"/>
    <property type="match status" value="1"/>
</dbReference>
<evidence type="ECO:0000256" key="2">
    <source>
        <dbReference type="ARBA" id="ARBA00023002"/>
    </source>
</evidence>
<dbReference type="RefSeq" id="WP_289457265.1">
    <property type="nucleotide sequence ID" value="NZ_JAUCAQ010000038.1"/>
</dbReference>
<dbReference type="InterPro" id="IPR020904">
    <property type="entry name" value="Sc_DH/Rdtase_CS"/>
</dbReference>